<evidence type="ECO:0000256" key="7">
    <source>
        <dbReference type="ARBA" id="ARBA00023316"/>
    </source>
</evidence>
<dbReference type="PANTHER" id="PTHR31375">
    <property type="match status" value="1"/>
</dbReference>
<dbReference type="SUPFAM" id="SSF51126">
    <property type="entry name" value="Pectin lyase-like"/>
    <property type="match status" value="1"/>
</dbReference>
<keyword evidence="5 8" id="KW-0378">Hydrolase</keyword>
<reference evidence="10 11" key="1">
    <citation type="submission" date="2020-04" db="EMBL/GenBank/DDBJ databases">
        <title>Plant Genome Project.</title>
        <authorList>
            <person name="Zhang R.-G."/>
        </authorList>
    </citation>
    <scope>NUCLEOTIDE SEQUENCE [LARGE SCALE GENOMIC DNA]</scope>
    <source>
        <strain evidence="10">YNK0</strain>
        <tissue evidence="10">Leaf</tissue>
    </source>
</reference>
<keyword evidence="9" id="KW-1133">Transmembrane helix</keyword>
<protein>
    <recommendedName>
        <fullName evidence="12">Polygalacturonase</fullName>
    </recommendedName>
</protein>
<dbReference type="InterPro" id="IPR000743">
    <property type="entry name" value="Glyco_hydro_28"/>
</dbReference>
<evidence type="ECO:0000256" key="9">
    <source>
        <dbReference type="SAM" id="Phobius"/>
    </source>
</evidence>
<keyword evidence="6 8" id="KW-0326">Glycosidase</keyword>
<evidence type="ECO:0000256" key="8">
    <source>
        <dbReference type="RuleBase" id="RU361169"/>
    </source>
</evidence>
<evidence type="ECO:0000313" key="10">
    <source>
        <dbReference type="EMBL" id="KAF8406946.1"/>
    </source>
</evidence>
<evidence type="ECO:0000256" key="4">
    <source>
        <dbReference type="ARBA" id="ARBA00022525"/>
    </source>
</evidence>
<dbReference type="Proteomes" id="UP000655225">
    <property type="component" value="Unassembled WGS sequence"/>
</dbReference>
<accession>A0A834ZHE4</accession>
<dbReference type="Gene3D" id="2.160.20.10">
    <property type="entry name" value="Single-stranded right-handed beta-helix, Pectin lyase-like"/>
    <property type="match status" value="2"/>
</dbReference>
<comment type="caution">
    <text evidence="10">The sequence shown here is derived from an EMBL/GenBank/DDBJ whole genome shotgun (WGS) entry which is preliminary data.</text>
</comment>
<keyword evidence="3" id="KW-0134">Cell wall</keyword>
<evidence type="ECO:0008006" key="12">
    <source>
        <dbReference type="Google" id="ProtNLM"/>
    </source>
</evidence>
<sequence>MDFGSDGEGLSLAGRYFLDEIKECKNCAFVPSSSSNTMDIFAIIVLIFVLVSSISASSNAAVVTENFNVVDYGAAGDGTTDDSQAFLKAWKATCNTATGIPTVIIPERKTFLVNPTVFSGSCKARRIDFLLLGSIVAPTSPSTWKGLDPSQWLAFSGVSGLNITGSGRIDGRGDDCVSIGDYTSDIKIDHVNCGPGHDIPDRSTLLVIYSIGSLGRGGNSVQVEKIYVNNVNFTRTTNGARIKTWQVGTGFVRGVTFENLKFTEVENPIIIDQNYCSVRGACKELKIVCLSKQTGVHISNVTYNELFGTSNTDVAINLNCSRSVACTGIKLQSIQLTSVKSGQKITSNCNNAHGIASGVIKPNSCLSK</sequence>
<dbReference type="EMBL" id="JABCRI010000004">
    <property type="protein sequence ID" value="KAF8406946.1"/>
    <property type="molecule type" value="Genomic_DNA"/>
</dbReference>
<dbReference type="AlphaFoldDB" id="A0A834ZHE4"/>
<feature type="transmembrane region" description="Helical" evidence="9">
    <location>
        <begin position="40"/>
        <end position="62"/>
    </location>
</feature>
<name>A0A834ZHE4_TETSI</name>
<evidence type="ECO:0000256" key="5">
    <source>
        <dbReference type="ARBA" id="ARBA00022801"/>
    </source>
</evidence>
<evidence type="ECO:0000256" key="3">
    <source>
        <dbReference type="ARBA" id="ARBA00022512"/>
    </source>
</evidence>
<organism evidence="10 11">
    <name type="scientific">Tetracentron sinense</name>
    <name type="common">Spur-leaf</name>
    <dbReference type="NCBI Taxonomy" id="13715"/>
    <lineage>
        <taxon>Eukaryota</taxon>
        <taxon>Viridiplantae</taxon>
        <taxon>Streptophyta</taxon>
        <taxon>Embryophyta</taxon>
        <taxon>Tracheophyta</taxon>
        <taxon>Spermatophyta</taxon>
        <taxon>Magnoliopsida</taxon>
        <taxon>Trochodendrales</taxon>
        <taxon>Trochodendraceae</taxon>
        <taxon>Tetracentron</taxon>
    </lineage>
</organism>
<dbReference type="OrthoDB" id="187139at2759"/>
<comment type="subcellular location">
    <subcellularLocation>
        <location evidence="1">Secreted</location>
        <location evidence="1">Cell wall</location>
    </subcellularLocation>
</comment>
<keyword evidence="9" id="KW-0472">Membrane</keyword>
<dbReference type="GO" id="GO:0005975">
    <property type="term" value="P:carbohydrate metabolic process"/>
    <property type="evidence" value="ECO:0007669"/>
    <property type="project" value="InterPro"/>
</dbReference>
<evidence type="ECO:0000256" key="1">
    <source>
        <dbReference type="ARBA" id="ARBA00004191"/>
    </source>
</evidence>
<dbReference type="GO" id="GO:0004650">
    <property type="term" value="F:polygalacturonase activity"/>
    <property type="evidence" value="ECO:0007669"/>
    <property type="project" value="InterPro"/>
</dbReference>
<keyword evidence="7" id="KW-0961">Cell wall biogenesis/degradation</keyword>
<comment type="similarity">
    <text evidence="2 8">Belongs to the glycosyl hydrolase 28 family.</text>
</comment>
<keyword evidence="9" id="KW-0812">Transmembrane</keyword>
<dbReference type="GO" id="GO:0071555">
    <property type="term" value="P:cell wall organization"/>
    <property type="evidence" value="ECO:0007669"/>
    <property type="project" value="UniProtKB-KW"/>
</dbReference>
<evidence type="ECO:0000313" key="11">
    <source>
        <dbReference type="Proteomes" id="UP000655225"/>
    </source>
</evidence>
<dbReference type="InterPro" id="IPR011050">
    <property type="entry name" value="Pectin_lyase_fold/virulence"/>
</dbReference>
<evidence type="ECO:0000256" key="2">
    <source>
        <dbReference type="ARBA" id="ARBA00008834"/>
    </source>
</evidence>
<keyword evidence="11" id="KW-1185">Reference proteome</keyword>
<dbReference type="OMA" id="SSQWIAF"/>
<gene>
    <name evidence="10" type="ORF">HHK36_006067</name>
</gene>
<dbReference type="InterPro" id="IPR012334">
    <property type="entry name" value="Pectin_lyas_fold"/>
</dbReference>
<dbReference type="Pfam" id="PF00295">
    <property type="entry name" value="Glyco_hydro_28"/>
    <property type="match status" value="1"/>
</dbReference>
<proteinExistence type="inferred from homology"/>
<evidence type="ECO:0000256" key="6">
    <source>
        <dbReference type="ARBA" id="ARBA00023295"/>
    </source>
</evidence>
<keyword evidence="4" id="KW-0964">Secreted</keyword>